<dbReference type="PANTHER" id="PTHR42924">
    <property type="entry name" value="EXONUCLEASE"/>
    <property type="match status" value="1"/>
</dbReference>
<evidence type="ECO:0000313" key="3">
    <source>
        <dbReference type="EMBL" id="KOX97550.1"/>
    </source>
</evidence>
<dbReference type="SUPFAM" id="SSF89550">
    <property type="entry name" value="PHP domain-like"/>
    <property type="match status" value="1"/>
</dbReference>
<evidence type="ECO:0000259" key="2">
    <source>
        <dbReference type="SMART" id="SM00481"/>
    </source>
</evidence>
<dbReference type="InterPro" id="IPR052018">
    <property type="entry name" value="PHP_domain"/>
</dbReference>
<name>A0A0N0BRX8_9EURY</name>
<evidence type="ECO:0000256" key="1">
    <source>
        <dbReference type="SAM" id="MobiDB-lite"/>
    </source>
</evidence>
<dbReference type="AlphaFoldDB" id="A0A0N0BRX8"/>
<dbReference type="InterPro" id="IPR016195">
    <property type="entry name" value="Pol/histidinol_Pase-like"/>
</dbReference>
<dbReference type="STRING" id="1765655.AMR74_01220"/>
<dbReference type="SMART" id="SM00481">
    <property type="entry name" value="POLIIIAc"/>
    <property type="match status" value="1"/>
</dbReference>
<accession>A0A0N0BRX8</accession>
<proteinExistence type="predicted"/>
<dbReference type="PATRIC" id="fig|1705389.3.peg.507"/>
<reference evidence="3 4" key="1">
    <citation type="submission" date="2015-08" db="EMBL/GenBank/DDBJ databases">
        <title>Genomes of Isolates from Cabo Rojo, PR.</title>
        <authorList>
            <person name="Sanchez-Nieves R.L."/>
            <person name="Montalvo-Rodriguez R."/>
        </authorList>
    </citation>
    <scope>NUCLEOTIDE SEQUENCE [LARGE SCALE GENOMIC DNA]</scope>
    <source>
        <strain evidence="3 4">5</strain>
    </source>
</reference>
<dbReference type="GO" id="GO:0004534">
    <property type="term" value="F:5'-3' RNA exonuclease activity"/>
    <property type="evidence" value="ECO:0007669"/>
    <property type="project" value="TreeGrafter"/>
</dbReference>
<sequence length="309" mass="33042">MPPESADSVDSAGSTDSAEPADSAAQADSVDSVVADLHAHTTVSDGTLTLDEVPAAAREAGVDWVAVTDHDRIHPGLDAPVVERDGVRVVRGIELRVDAGFERLDLLGYGVEHTDALDAEVERLQRDRRERGAAILDAVEDRLGVDLDVAPREGLGRPHIARAIEESDAPYDYAGAFDELIGNDGPCYVAREVTPLDDGLDLLADACALVGLAHPFRYERVDEALGVARDRDAIGAIERFYPYGRAVDDERIDRVAAEAGLLRTGGTDAHERTLGVAGLTESAFEAVRERLPEPVPVRSPSVTAPDEQD</sequence>
<feature type="region of interest" description="Disordered" evidence="1">
    <location>
        <begin position="1"/>
        <end position="29"/>
    </location>
</feature>
<dbReference type="Gene3D" id="3.20.20.140">
    <property type="entry name" value="Metal-dependent hydrolases"/>
    <property type="match status" value="1"/>
</dbReference>
<keyword evidence="4" id="KW-1185">Reference proteome</keyword>
<dbReference type="PANTHER" id="PTHR42924:SF18">
    <property type="entry name" value="POLYMERASE_HISTIDINOL PHOSPHATASE N-TERMINAL DOMAIN-CONTAINING PROTEIN"/>
    <property type="match status" value="1"/>
</dbReference>
<dbReference type="InterPro" id="IPR003141">
    <property type="entry name" value="Pol/His_phosphatase_N"/>
</dbReference>
<dbReference type="Pfam" id="PF02811">
    <property type="entry name" value="PHP"/>
    <property type="match status" value="1"/>
</dbReference>
<organism evidence="3 4">
    <name type="scientific">Halorubrum tropicale</name>
    <dbReference type="NCBI Taxonomy" id="1765655"/>
    <lineage>
        <taxon>Archaea</taxon>
        <taxon>Methanobacteriati</taxon>
        <taxon>Methanobacteriota</taxon>
        <taxon>Stenosarchaea group</taxon>
        <taxon>Halobacteria</taxon>
        <taxon>Halobacteriales</taxon>
        <taxon>Haloferacaceae</taxon>
        <taxon>Halorubrum</taxon>
    </lineage>
</organism>
<dbReference type="EMBL" id="LIST01000001">
    <property type="protein sequence ID" value="KOX97550.1"/>
    <property type="molecule type" value="Genomic_DNA"/>
</dbReference>
<gene>
    <name evidence="3" type="ORF">AMR74_01220</name>
</gene>
<dbReference type="OrthoDB" id="196608at2157"/>
<dbReference type="GO" id="GO:0035312">
    <property type="term" value="F:5'-3' DNA exonuclease activity"/>
    <property type="evidence" value="ECO:0007669"/>
    <property type="project" value="TreeGrafter"/>
</dbReference>
<comment type="caution">
    <text evidence="3">The sequence shown here is derived from an EMBL/GenBank/DDBJ whole genome shotgun (WGS) entry which is preliminary data.</text>
</comment>
<protein>
    <submittedName>
        <fullName evidence="3">Histidinol phosphatase</fullName>
    </submittedName>
</protein>
<evidence type="ECO:0000313" key="4">
    <source>
        <dbReference type="Proteomes" id="UP000037747"/>
    </source>
</evidence>
<dbReference type="RefSeq" id="WP_053770249.1">
    <property type="nucleotide sequence ID" value="NZ_LIST01000001.1"/>
</dbReference>
<feature type="domain" description="Polymerase/histidinol phosphatase N-terminal" evidence="2">
    <location>
        <begin position="35"/>
        <end position="99"/>
    </location>
</feature>
<dbReference type="Gene3D" id="1.10.150.650">
    <property type="match status" value="1"/>
</dbReference>
<dbReference type="InterPro" id="IPR004013">
    <property type="entry name" value="PHP_dom"/>
</dbReference>
<dbReference type="Proteomes" id="UP000037747">
    <property type="component" value="Unassembled WGS sequence"/>
</dbReference>